<organism evidence="4 5">
    <name type="scientific">Dictyocaulus viviparus</name>
    <name type="common">Bovine lungworm</name>
    <dbReference type="NCBI Taxonomy" id="29172"/>
    <lineage>
        <taxon>Eukaryota</taxon>
        <taxon>Metazoa</taxon>
        <taxon>Ecdysozoa</taxon>
        <taxon>Nematoda</taxon>
        <taxon>Chromadorea</taxon>
        <taxon>Rhabditida</taxon>
        <taxon>Rhabditina</taxon>
        <taxon>Rhabditomorpha</taxon>
        <taxon>Strongyloidea</taxon>
        <taxon>Metastrongylidae</taxon>
        <taxon>Dictyocaulus</taxon>
    </lineage>
</organism>
<keyword evidence="2" id="KW-0677">Repeat</keyword>
<evidence type="ECO:0000256" key="2">
    <source>
        <dbReference type="ARBA" id="ARBA00022737"/>
    </source>
</evidence>
<reference evidence="5" key="2">
    <citation type="journal article" date="2016" name="Sci. Rep.">
        <title>Dictyocaulus viviparus genome, variome and transcriptome elucidate lungworm biology and support future intervention.</title>
        <authorList>
            <person name="McNulty S.N."/>
            <person name="Strube C."/>
            <person name="Rosa B.A."/>
            <person name="Martin J.C."/>
            <person name="Tyagi R."/>
            <person name="Choi Y.J."/>
            <person name="Wang Q."/>
            <person name="Hallsworth Pepin K."/>
            <person name="Zhang X."/>
            <person name="Ozersky P."/>
            <person name="Wilson R.K."/>
            <person name="Sternberg P.W."/>
            <person name="Gasser R.B."/>
            <person name="Mitreva M."/>
        </authorList>
    </citation>
    <scope>NUCLEOTIDE SEQUENCE [LARGE SCALE GENOMIC DNA]</scope>
    <source>
        <strain evidence="5">HannoverDv2000</strain>
    </source>
</reference>
<sequence length="133" mass="15290">MDMDMERSETSTETEKQVYIPGVSRELKNGEQLDFDPEAYKIFYSFETRWPCLSFDILKEDNPKLDFPLDCYVVAGSQADKAKNNELVVIGLKNLNPLEKLQGSREDHCESYLGHIINTAWVAFRPLRELPTG</sequence>
<dbReference type="Pfam" id="PF12265">
    <property type="entry name" value="CAF1C_H4-bd"/>
    <property type="match status" value="1"/>
</dbReference>
<dbReference type="OrthoDB" id="2161379at2759"/>
<gene>
    <name evidence="4" type="ORF">DICVIV_11347</name>
</gene>
<evidence type="ECO:0000313" key="5">
    <source>
        <dbReference type="Proteomes" id="UP000053766"/>
    </source>
</evidence>
<dbReference type="GO" id="GO:0042254">
    <property type="term" value="P:ribosome biogenesis"/>
    <property type="evidence" value="ECO:0007669"/>
    <property type="project" value="TreeGrafter"/>
</dbReference>
<accession>A0A0D8XG23</accession>
<proteinExistence type="predicted"/>
<reference evidence="4 5" key="1">
    <citation type="submission" date="2013-11" db="EMBL/GenBank/DDBJ databases">
        <title>Draft genome of the bovine lungworm Dictyocaulus viviparus.</title>
        <authorList>
            <person name="Mitreva M."/>
        </authorList>
    </citation>
    <scope>NUCLEOTIDE SEQUENCE [LARGE SCALE GENOMIC DNA]</scope>
    <source>
        <strain evidence="4 5">HannoverDv2000</strain>
    </source>
</reference>
<dbReference type="AlphaFoldDB" id="A0A0D8XG23"/>
<evidence type="ECO:0000313" key="4">
    <source>
        <dbReference type="EMBL" id="KJH42662.1"/>
    </source>
</evidence>
<dbReference type="PANTHER" id="PTHR45903:SF1">
    <property type="entry name" value="GLUTAMATE-RICH WD REPEAT-CONTAINING PROTEIN 1"/>
    <property type="match status" value="1"/>
</dbReference>
<dbReference type="Gene3D" id="2.130.10.10">
    <property type="entry name" value="YVTN repeat-like/Quinoprotein amine dehydrogenase"/>
    <property type="match status" value="1"/>
</dbReference>
<evidence type="ECO:0000256" key="1">
    <source>
        <dbReference type="ARBA" id="ARBA00022574"/>
    </source>
</evidence>
<dbReference type="InterPro" id="IPR022052">
    <property type="entry name" value="Histone-bd_RBBP4-like_N"/>
</dbReference>
<dbReference type="GO" id="GO:0005730">
    <property type="term" value="C:nucleolus"/>
    <property type="evidence" value="ECO:0007669"/>
    <property type="project" value="TreeGrafter"/>
</dbReference>
<keyword evidence="5" id="KW-1185">Reference proteome</keyword>
<evidence type="ECO:0000259" key="3">
    <source>
        <dbReference type="Pfam" id="PF12265"/>
    </source>
</evidence>
<dbReference type="EMBL" id="KN716641">
    <property type="protein sequence ID" value="KJH42662.1"/>
    <property type="molecule type" value="Genomic_DNA"/>
</dbReference>
<dbReference type="Proteomes" id="UP000053766">
    <property type="component" value="Unassembled WGS sequence"/>
</dbReference>
<feature type="domain" description="Histone-binding protein RBBP4-like N-terminal" evidence="3">
    <location>
        <begin position="31"/>
        <end position="96"/>
    </location>
</feature>
<dbReference type="InterPro" id="IPR015943">
    <property type="entry name" value="WD40/YVTN_repeat-like_dom_sf"/>
</dbReference>
<dbReference type="STRING" id="29172.A0A0D8XG23"/>
<protein>
    <recommendedName>
        <fullName evidence="3">Histone-binding protein RBBP4-like N-terminal domain-containing protein</fullName>
    </recommendedName>
</protein>
<dbReference type="PANTHER" id="PTHR45903">
    <property type="entry name" value="GLUTAMATE-RICH WD REPEAT-CONTAINING PROTEIN 1"/>
    <property type="match status" value="1"/>
</dbReference>
<name>A0A0D8XG23_DICVI</name>
<keyword evidence="1" id="KW-0853">WD repeat</keyword>
<dbReference type="InterPro" id="IPR051972">
    <property type="entry name" value="Glutamate-rich_WD_repeat"/>
</dbReference>